<organism evidence="5 6">
    <name type="scientific">Paenibacillus alvei</name>
    <name type="common">Bacillus alvei</name>
    <dbReference type="NCBI Taxonomy" id="44250"/>
    <lineage>
        <taxon>Bacteria</taxon>
        <taxon>Bacillati</taxon>
        <taxon>Bacillota</taxon>
        <taxon>Bacilli</taxon>
        <taxon>Bacillales</taxon>
        <taxon>Paenibacillaceae</taxon>
        <taxon>Paenibacillus</taxon>
    </lineage>
</organism>
<dbReference type="EC" id="3.1.21.-" evidence="5"/>
<comment type="similarity">
    <text evidence="1">Belongs to the type-I restriction system S methylase family.</text>
</comment>
<keyword evidence="5" id="KW-0540">Nuclease</keyword>
<reference evidence="5 6" key="1">
    <citation type="submission" date="2022-05" db="EMBL/GenBank/DDBJ databases">
        <title>Genome Sequencing of Bee-Associated Microbes.</title>
        <authorList>
            <person name="Dunlap C."/>
        </authorList>
    </citation>
    <scope>NUCLEOTIDE SEQUENCE [LARGE SCALE GENOMIC DNA]</scope>
    <source>
        <strain evidence="5 6">NRRL NRS-750</strain>
    </source>
</reference>
<evidence type="ECO:0000313" key="6">
    <source>
        <dbReference type="Proteomes" id="UP001527090"/>
    </source>
</evidence>
<keyword evidence="3" id="KW-0238">DNA-binding</keyword>
<feature type="domain" description="Type I restriction modification DNA specificity" evidence="4">
    <location>
        <begin position="197"/>
        <end position="372"/>
    </location>
</feature>
<evidence type="ECO:0000256" key="2">
    <source>
        <dbReference type="ARBA" id="ARBA00022747"/>
    </source>
</evidence>
<dbReference type="GO" id="GO:0004519">
    <property type="term" value="F:endonuclease activity"/>
    <property type="evidence" value="ECO:0007669"/>
    <property type="project" value="UniProtKB-KW"/>
</dbReference>
<dbReference type="InterPro" id="IPR044946">
    <property type="entry name" value="Restrct_endonuc_typeI_TRD_sf"/>
</dbReference>
<dbReference type="PANTHER" id="PTHR30408">
    <property type="entry name" value="TYPE-1 RESTRICTION ENZYME ECOKI SPECIFICITY PROTEIN"/>
    <property type="match status" value="1"/>
</dbReference>
<evidence type="ECO:0000313" key="5">
    <source>
        <dbReference type="EMBL" id="MCY9532102.1"/>
    </source>
</evidence>
<gene>
    <name evidence="5" type="ORF">M5X04_22600</name>
</gene>
<keyword evidence="5" id="KW-0255">Endonuclease</keyword>
<comment type="caution">
    <text evidence="5">The sequence shown here is derived from an EMBL/GenBank/DDBJ whole genome shotgun (WGS) entry which is preliminary data.</text>
</comment>
<keyword evidence="5" id="KW-0378">Hydrolase</keyword>
<dbReference type="Proteomes" id="UP001527090">
    <property type="component" value="Unassembled WGS sequence"/>
</dbReference>
<dbReference type="InterPro" id="IPR000055">
    <property type="entry name" value="Restrct_endonuc_typeI_TRD"/>
</dbReference>
<evidence type="ECO:0000259" key="4">
    <source>
        <dbReference type="Pfam" id="PF01420"/>
    </source>
</evidence>
<accession>A0ABT4EED9</accession>
<evidence type="ECO:0000256" key="1">
    <source>
        <dbReference type="ARBA" id="ARBA00010923"/>
    </source>
</evidence>
<protein>
    <submittedName>
        <fullName evidence="5">Restriction endonuclease subunit S</fullName>
        <ecNumber evidence="5">3.1.21.-</ecNumber>
    </submittedName>
</protein>
<dbReference type="CDD" id="cd17293">
    <property type="entry name" value="RMtype1_S_Ppo21ORF8840P_TRD1-CR1_like"/>
    <property type="match status" value="1"/>
</dbReference>
<proteinExistence type="inferred from homology"/>
<name>A0ABT4EED9_PAEAL</name>
<dbReference type="Pfam" id="PF01420">
    <property type="entry name" value="Methylase_S"/>
    <property type="match status" value="2"/>
</dbReference>
<keyword evidence="6" id="KW-1185">Reference proteome</keyword>
<dbReference type="SUPFAM" id="SSF116734">
    <property type="entry name" value="DNA methylase specificity domain"/>
    <property type="match status" value="2"/>
</dbReference>
<keyword evidence="2" id="KW-0680">Restriction system</keyword>
<dbReference type="CDD" id="cd17287">
    <property type="entry name" value="RMtype1_S_EcoN10ORF171P_TRD2-CR2_like"/>
    <property type="match status" value="1"/>
</dbReference>
<feature type="domain" description="Type I restriction modification DNA specificity" evidence="4">
    <location>
        <begin position="1"/>
        <end position="177"/>
    </location>
</feature>
<dbReference type="GO" id="GO:0016787">
    <property type="term" value="F:hydrolase activity"/>
    <property type="evidence" value="ECO:0007669"/>
    <property type="project" value="UniProtKB-KW"/>
</dbReference>
<dbReference type="RefSeq" id="WP_175460708.1">
    <property type="nucleotide sequence ID" value="NZ_JAMDLY010000019.1"/>
</dbReference>
<dbReference type="Gene3D" id="3.90.220.20">
    <property type="entry name" value="DNA methylase specificity domains"/>
    <property type="match status" value="2"/>
</dbReference>
<dbReference type="EMBL" id="JAMDLY010000019">
    <property type="protein sequence ID" value="MCY9532102.1"/>
    <property type="molecule type" value="Genomic_DNA"/>
</dbReference>
<dbReference type="InterPro" id="IPR052021">
    <property type="entry name" value="Type-I_RS_S_subunit"/>
</dbReference>
<dbReference type="PANTHER" id="PTHR30408:SF12">
    <property type="entry name" value="TYPE I RESTRICTION ENZYME MJAVIII SPECIFICITY SUBUNIT"/>
    <property type="match status" value="1"/>
</dbReference>
<sequence length="386" mass="43325">MSKWEKVKIKDIGQVLTGNTPSTNKLEYYESNDIHFFKPNDLNDSIVQILEGSTNYVSEKARSSIRIVPKGSILVSCIGIIGKVGIVNKESSFNQQINAIIPDLLKVEPEYLAYALLSIKNILRNKANSAVVPIINKSQFLNTDISLPPLEIQKQIAQNLDTVSELLVLRKKQLEELDGLIKSVFYDMFGDPVTNDKGWQTVKIGSILNVETGSTPSRNKKEYYEYATIPWVKTGEIEQGYIYNTEERITQVAIEETNCKILPENTILIAMYGQGKTRGKSGILKISAATNQACAALLPSNGIDTEYLFRLLRVNYDNLRSLGRGGNQENLNLSIIKDYTIVLPPISLQNQFASIVTKIEEQKSLVKQSIQETQQLFDSLMSQYFD</sequence>
<evidence type="ECO:0000256" key="3">
    <source>
        <dbReference type="ARBA" id="ARBA00023125"/>
    </source>
</evidence>